<organism evidence="8 9">
    <name type="scientific">Microbacterium album</name>
    <dbReference type="NCBI Taxonomy" id="2053191"/>
    <lineage>
        <taxon>Bacteria</taxon>
        <taxon>Bacillati</taxon>
        <taxon>Actinomycetota</taxon>
        <taxon>Actinomycetes</taxon>
        <taxon>Micrococcales</taxon>
        <taxon>Microbacteriaceae</taxon>
        <taxon>Microbacterium</taxon>
    </lineage>
</organism>
<dbReference type="PANTHER" id="PTHR42852">
    <property type="entry name" value="THIOL:DISULFIDE INTERCHANGE PROTEIN DSBE"/>
    <property type="match status" value="1"/>
</dbReference>
<accession>A0A917IEM6</accession>
<feature type="domain" description="Thioredoxin" evidence="7">
    <location>
        <begin position="41"/>
        <end position="222"/>
    </location>
</feature>
<keyword evidence="2" id="KW-0201">Cytochrome c-type biogenesis</keyword>
<dbReference type="InterPro" id="IPR050553">
    <property type="entry name" value="Thioredoxin_ResA/DsbE_sf"/>
</dbReference>
<proteinExistence type="predicted"/>
<evidence type="ECO:0000256" key="1">
    <source>
        <dbReference type="ARBA" id="ARBA00004196"/>
    </source>
</evidence>
<reference evidence="8" key="1">
    <citation type="journal article" date="2014" name="Int. J. Syst. Evol. Microbiol.">
        <title>Complete genome sequence of Corynebacterium casei LMG S-19264T (=DSM 44701T), isolated from a smear-ripened cheese.</title>
        <authorList>
            <consortium name="US DOE Joint Genome Institute (JGI-PGF)"/>
            <person name="Walter F."/>
            <person name="Albersmeier A."/>
            <person name="Kalinowski J."/>
            <person name="Ruckert C."/>
        </authorList>
    </citation>
    <scope>NUCLEOTIDE SEQUENCE</scope>
    <source>
        <strain evidence="8">CGMCC 1.15794</strain>
    </source>
</reference>
<evidence type="ECO:0000256" key="2">
    <source>
        <dbReference type="ARBA" id="ARBA00022748"/>
    </source>
</evidence>
<dbReference type="InterPro" id="IPR036249">
    <property type="entry name" value="Thioredoxin-like_sf"/>
</dbReference>
<feature type="region of interest" description="Disordered" evidence="6">
    <location>
        <begin position="1"/>
        <end position="27"/>
    </location>
</feature>
<dbReference type="PROSITE" id="PS51352">
    <property type="entry name" value="THIOREDOXIN_2"/>
    <property type="match status" value="1"/>
</dbReference>
<dbReference type="AlphaFoldDB" id="A0A917IEM6"/>
<gene>
    <name evidence="8" type="ORF">GCM10010921_05300</name>
</gene>
<feature type="compositionally biased region" description="Basic residues" evidence="6">
    <location>
        <begin position="12"/>
        <end position="27"/>
    </location>
</feature>
<keyword evidence="9" id="KW-1185">Reference proteome</keyword>
<dbReference type="InterPro" id="IPR013766">
    <property type="entry name" value="Thioredoxin_domain"/>
</dbReference>
<dbReference type="GO" id="GO:0016209">
    <property type="term" value="F:antioxidant activity"/>
    <property type="evidence" value="ECO:0007669"/>
    <property type="project" value="InterPro"/>
</dbReference>
<dbReference type="GO" id="GO:0030313">
    <property type="term" value="C:cell envelope"/>
    <property type="evidence" value="ECO:0007669"/>
    <property type="project" value="UniProtKB-SubCell"/>
</dbReference>
<dbReference type="Proteomes" id="UP000657592">
    <property type="component" value="Unassembled WGS sequence"/>
</dbReference>
<dbReference type="EMBL" id="BMJY01000002">
    <property type="protein sequence ID" value="GGH36261.1"/>
    <property type="molecule type" value="Genomic_DNA"/>
</dbReference>
<keyword evidence="8" id="KW-0413">Isomerase</keyword>
<dbReference type="GO" id="GO:0016853">
    <property type="term" value="F:isomerase activity"/>
    <property type="evidence" value="ECO:0007669"/>
    <property type="project" value="UniProtKB-KW"/>
</dbReference>
<evidence type="ECO:0000313" key="9">
    <source>
        <dbReference type="Proteomes" id="UP000657592"/>
    </source>
</evidence>
<dbReference type="Pfam" id="PF00578">
    <property type="entry name" value="AhpC-TSA"/>
    <property type="match status" value="1"/>
</dbReference>
<dbReference type="CDD" id="cd02966">
    <property type="entry name" value="TlpA_like_family"/>
    <property type="match status" value="1"/>
</dbReference>
<comment type="subcellular location">
    <subcellularLocation>
        <location evidence="1">Cell envelope</location>
    </subcellularLocation>
</comment>
<keyword evidence="4" id="KW-1015">Disulfide bond</keyword>
<evidence type="ECO:0000256" key="6">
    <source>
        <dbReference type="SAM" id="MobiDB-lite"/>
    </source>
</evidence>
<comment type="caution">
    <text evidence="8">The sequence shown here is derived from an EMBL/GenBank/DDBJ whole genome shotgun (WGS) entry which is preliminary data.</text>
</comment>
<evidence type="ECO:0000256" key="5">
    <source>
        <dbReference type="ARBA" id="ARBA00023284"/>
    </source>
</evidence>
<sequence>MLPVARLTASSRSRRVPAGRPGRPRRMNRAGAALLAGALALGLAACAPDPVSQSYLEGENLGYIAGEWAVESIPESERGEPVVWAGTTETGEELSSDDVAGDVVVVNFWYAACAPCRAEAGDLEQVWQDFKDEGVSFVGVNTFDQADQARAFAEKWGVTYPSVIDATRGDVKLAFAAATPIQATPVTLVLDTQGRVAARVIGPIKGPSILSTLVRETLEESA</sequence>
<keyword evidence="3" id="KW-0812">Transmembrane</keyword>
<dbReference type="GO" id="GO:0017004">
    <property type="term" value="P:cytochrome complex assembly"/>
    <property type="evidence" value="ECO:0007669"/>
    <property type="project" value="UniProtKB-KW"/>
</dbReference>
<dbReference type="PANTHER" id="PTHR42852:SF6">
    <property type="entry name" value="THIOL:DISULFIDE INTERCHANGE PROTEIN DSBE"/>
    <property type="match status" value="1"/>
</dbReference>
<name>A0A917IEM6_9MICO</name>
<evidence type="ECO:0000256" key="3">
    <source>
        <dbReference type="ARBA" id="ARBA00022968"/>
    </source>
</evidence>
<dbReference type="SUPFAM" id="SSF52833">
    <property type="entry name" value="Thioredoxin-like"/>
    <property type="match status" value="1"/>
</dbReference>
<evidence type="ECO:0000256" key="4">
    <source>
        <dbReference type="ARBA" id="ARBA00023157"/>
    </source>
</evidence>
<reference evidence="8" key="2">
    <citation type="submission" date="2020-09" db="EMBL/GenBank/DDBJ databases">
        <authorList>
            <person name="Sun Q."/>
            <person name="Zhou Y."/>
        </authorList>
    </citation>
    <scope>NUCLEOTIDE SEQUENCE</scope>
    <source>
        <strain evidence="8">CGMCC 1.15794</strain>
    </source>
</reference>
<dbReference type="InterPro" id="IPR000866">
    <property type="entry name" value="AhpC/TSA"/>
</dbReference>
<dbReference type="GO" id="GO:0016491">
    <property type="term" value="F:oxidoreductase activity"/>
    <property type="evidence" value="ECO:0007669"/>
    <property type="project" value="InterPro"/>
</dbReference>
<evidence type="ECO:0000259" key="7">
    <source>
        <dbReference type="PROSITE" id="PS51352"/>
    </source>
</evidence>
<dbReference type="Gene3D" id="3.40.30.10">
    <property type="entry name" value="Glutaredoxin"/>
    <property type="match status" value="1"/>
</dbReference>
<keyword evidence="5" id="KW-0676">Redox-active center</keyword>
<keyword evidence="3" id="KW-0735">Signal-anchor</keyword>
<protein>
    <submittedName>
        <fullName evidence="8">Thiol-disulfide isomerase</fullName>
    </submittedName>
</protein>
<evidence type="ECO:0000313" key="8">
    <source>
        <dbReference type="EMBL" id="GGH36261.1"/>
    </source>
</evidence>